<organism evidence="7 8">
    <name type="scientific">Inconstantimicrobium porci</name>
    <dbReference type="NCBI Taxonomy" id="2652291"/>
    <lineage>
        <taxon>Bacteria</taxon>
        <taxon>Bacillati</taxon>
        <taxon>Bacillota</taxon>
        <taxon>Clostridia</taxon>
        <taxon>Eubacteriales</taxon>
        <taxon>Clostridiaceae</taxon>
        <taxon>Inconstantimicrobium</taxon>
    </lineage>
</organism>
<evidence type="ECO:0000256" key="5">
    <source>
        <dbReference type="SAM" id="Phobius"/>
    </source>
</evidence>
<evidence type="ECO:0000313" key="8">
    <source>
        <dbReference type="Proteomes" id="UP000460287"/>
    </source>
</evidence>
<name>A0A7X2MX40_9CLOT</name>
<feature type="transmembrane region" description="Helical" evidence="5">
    <location>
        <begin position="96"/>
        <end position="117"/>
    </location>
</feature>
<evidence type="ECO:0000256" key="1">
    <source>
        <dbReference type="ARBA" id="ARBA00004141"/>
    </source>
</evidence>
<protein>
    <submittedName>
        <fullName evidence="7">GtrA family protein</fullName>
    </submittedName>
</protein>
<dbReference type="RefSeq" id="WP_154530559.1">
    <property type="nucleotide sequence ID" value="NZ_VULX01000003.1"/>
</dbReference>
<keyword evidence="8" id="KW-1185">Reference proteome</keyword>
<reference evidence="7 8" key="1">
    <citation type="submission" date="2019-08" db="EMBL/GenBank/DDBJ databases">
        <title>In-depth cultivation of the pig gut microbiome towards novel bacterial diversity and tailored functional studies.</title>
        <authorList>
            <person name="Wylensek D."/>
            <person name="Hitch T.C.A."/>
            <person name="Clavel T."/>
        </authorList>
    </citation>
    <scope>NUCLEOTIDE SEQUENCE [LARGE SCALE GENOMIC DNA]</scope>
    <source>
        <strain evidence="7 8">WCA-383-APC-5B</strain>
    </source>
</reference>
<feature type="domain" description="GtrA/DPMS transmembrane" evidence="6">
    <location>
        <begin position="26"/>
        <end position="149"/>
    </location>
</feature>
<sequence>MIFMAIKSINSIKLTKFKFLFQFISYCLIGGSTFVIDIIIMNFLWYVSGKNAGNVNFIFKLISFSIYSTVGFHLNKRITFKSKSYSKTSYLQYISVVGLLSLIDAVVVSKLTLINIFSLSSTAWANICNLTSSAITGILGFLINKFIVFDNKK</sequence>
<evidence type="ECO:0000256" key="3">
    <source>
        <dbReference type="ARBA" id="ARBA00022989"/>
    </source>
</evidence>
<gene>
    <name evidence="7" type="ORF">FYJ33_04415</name>
</gene>
<comment type="subcellular location">
    <subcellularLocation>
        <location evidence="1">Membrane</location>
        <topology evidence="1">Multi-pass membrane protein</topology>
    </subcellularLocation>
</comment>
<keyword evidence="4 5" id="KW-0472">Membrane</keyword>
<dbReference type="GO" id="GO:0000271">
    <property type="term" value="P:polysaccharide biosynthetic process"/>
    <property type="evidence" value="ECO:0007669"/>
    <property type="project" value="InterPro"/>
</dbReference>
<feature type="transmembrane region" description="Helical" evidence="5">
    <location>
        <begin position="57"/>
        <end position="75"/>
    </location>
</feature>
<accession>A0A7X2MX40</accession>
<dbReference type="EMBL" id="VULX01000003">
    <property type="protein sequence ID" value="MSR90679.1"/>
    <property type="molecule type" value="Genomic_DNA"/>
</dbReference>
<feature type="transmembrane region" description="Helical" evidence="5">
    <location>
        <begin position="123"/>
        <end position="143"/>
    </location>
</feature>
<proteinExistence type="predicted"/>
<feature type="transmembrane region" description="Helical" evidence="5">
    <location>
        <begin position="20"/>
        <end position="45"/>
    </location>
</feature>
<evidence type="ECO:0000313" key="7">
    <source>
        <dbReference type="EMBL" id="MSR90679.1"/>
    </source>
</evidence>
<keyword evidence="2 5" id="KW-0812">Transmembrane</keyword>
<dbReference type="AlphaFoldDB" id="A0A7X2MX40"/>
<evidence type="ECO:0000256" key="4">
    <source>
        <dbReference type="ARBA" id="ARBA00023136"/>
    </source>
</evidence>
<dbReference type="Proteomes" id="UP000460287">
    <property type="component" value="Unassembled WGS sequence"/>
</dbReference>
<dbReference type="Pfam" id="PF04138">
    <property type="entry name" value="GtrA_DPMS_TM"/>
    <property type="match status" value="1"/>
</dbReference>
<comment type="caution">
    <text evidence="7">The sequence shown here is derived from an EMBL/GenBank/DDBJ whole genome shotgun (WGS) entry which is preliminary data.</text>
</comment>
<evidence type="ECO:0000256" key="2">
    <source>
        <dbReference type="ARBA" id="ARBA00022692"/>
    </source>
</evidence>
<keyword evidence="3 5" id="KW-1133">Transmembrane helix</keyword>
<evidence type="ECO:0000259" key="6">
    <source>
        <dbReference type="Pfam" id="PF04138"/>
    </source>
</evidence>
<dbReference type="InterPro" id="IPR007267">
    <property type="entry name" value="GtrA_DPMS_TM"/>
</dbReference>
<dbReference type="GO" id="GO:0016020">
    <property type="term" value="C:membrane"/>
    <property type="evidence" value="ECO:0007669"/>
    <property type="project" value="UniProtKB-SubCell"/>
</dbReference>